<gene>
    <name evidence="13" type="primary">Mdr65_1</name>
    <name evidence="13" type="ORF">DIS24_g7770</name>
</gene>
<feature type="transmembrane region" description="Helical" evidence="10">
    <location>
        <begin position="163"/>
        <end position="183"/>
    </location>
</feature>
<dbReference type="PANTHER" id="PTHR43394:SF27">
    <property type="entry name" value="ATP-DEPENDENT TRANSLOCASE ABCB1-LIKE"/>
    <property type="match status" value="1"/>
</dbReference>
<dbReference type="GO" id="GO:0015421">
    <property type="term" value="F:ABC-type oligopeptide transporter activity"/>
    <property type="evidence" value="ECO:0007669"/>
    <property type="project" value="TreeGrafter"/>
</dbReference>
<feature type="region of interest" description="Disordered" evidence="9">
    <location>
        <begin position="1065"/>
        <end position="1098"/>
    </location>
</feature>
<dbReference type="GO" id="GO:0090374">
    <property type="term" value="P:oligopeptide export from mitochondrion"/>
    <property type="evidence" value="ECO:0007669"/>
    <property type="project" value="TreeGrafter"/>
</dbReference>
<feature type="compositionally biased region" description="Acidic residues" evidence="9">
    <location>
        <begin position="689"/>
        <end position="702"/>
    </location>
</feature>
<dbReference type="InterPro" id="IPR003439">
    <property type="entry name" value="ABC_transporter-like_ATP-bd"/>
</dbReference>
<keyword evidence="3" id="KW-0813">Transport</keyword>
<evidence type="ECO:0000256" key="10">
    <source>
        <dbReference type="SAM" id="Phobius"/>
    </source>
</evidence>
<dbReference type="FunFam" id="1.20.1560.10:FF:000057">
    <property type="entry name" value="ABC multidrug transporter SitT"/>
    <property type="match status" value="1"/>
</dbReference>
<accession>A0AA40CQH5</accession>
<feature type="transmembrane region" description="Helical" evidence="10">
    <location>
        <begin position="308"/>
        <end position="333"/>
    </location>
</feature>
<dbReference type="InterPro" id="IPR036640">
    <property type="entry name" value="ABC1_TM_sf"/>
</dbReference>
<keyword evidence="8 10" id="KW-0472">Membrane</keyword>
<feature type="transmembrane region" description="Helical" evidence="10">
    <location>
        <begin position="745"/>
        <end position="763"/>
    </location>
</feature>
<dbReference type="Pfam" id="PF00664">
    <property type="entry name" value="ABC_membrane"/>
    <property type="match status" value="2"/>
</dbReference>
<dbReference type="CDD" id="cd18577">
    <property type="entry name" value="ABC_6TM_Pgp_ABCB1_D1_like"/>
    <property type="match status" value="1"/>
</dbReference>
<dbReference type="PANTHER" id="PTHR43394">
    <property type="entry name" value="ATP-DEPENDENT PERMEASE MDL1, MITOCHONDRIAL"/>
    <property type="match status" value="1"/>
</dbReference>
<keyword evidence="7 10" id="KW-1133">Transmembrane helix</keyword>
<dbReference type="SUPFAM" id="SSF90123">
    <property type="entry name" value="ABC transporter transmembrane region"/>
    <property type="match status" value="2"/>
</dbReference>
<evidence type="ECO:0000313" key="14">
    <source>
        <dbReference type="Proteomes" id="UP001175001"/>
    </source>
</evidence>
<dbReference type="PROSITE" id="PS00211">
    <property type="entry name" value="ABC_TRANSPORTER_1"/>
    <property type="match status" value="2"/>
</dbReference>
<keyword evidence="4 10" id="KW-0812">Transmembrane</keyword>
<reference evidence="13" key="1">
    <citation type="submission" date="2023-06" db="EMBL/GenBank/DDBJ databases">
        <title>Multi-omics analyses reveal the molecular pathogenesis toolkit of Lasiodiplodia hormozganensis, a cross-kingdom pathogen.</title>
        <authorList>
            <person name="Felix C."/>
            <person name="Meneses R."/>
            <person name="Goncalves M.F.M."/>
            <person name="Tilleman L."/>
            <person name="Duarte A.S."/>
            <person name="Jorrin-Novo J.V."/>
            <person name="Van De Peer Y."/>
            <person name="Deforce D."/>
            <person name="Van Nieuwerburgh F."/>
            <person name="Esteves A.C."/>
            <person name="Alves A."/>
        </authorList>
    </citation>
    <scope>NUCLEOTIDE SEQUENCE</scope>
    <source>
        <strain evidence="13">CBS 339.90</strain>
    </source>
</reference>
<keyword evidence="14" id="KW-1185">Reference proteome</keyword>
<feature type="domain" description="ABC transporter" evidence="11">
    <location>
        <begin position="372"/>
        <end position="651"/>
    </location>
</feature>
<feature type="transmembrane region" description="Helical" evidence="10">
    <location>
        <begin position="265"/>
        <end position="288"/>
    </location>
</feature>
<evidence type="ECO:0000259" key="11">
    <source>
        <dbReference type="PROSITE" id="PS50893"/>
    </source>
</evidence>
<feature type="transmembrane region" description="Helical" evidence="10">
    <location>
        <begin position="189"/>
        <end position="208"/>
    </location>
</feature>
<feature type="transmembrane region" description="Helical" evidence="10">
    <location>
        <begin position="868"/>
        <end position="888"/>
    </location>
</feature>
<comment type="similarity">
    <text evidence="2">Belongs to the ABC transporter superfamily. ABCB family. Multidrug resistance exporter (TC 3.A.1.201) subfamily.</text>
</comment>
<evidence type="ECO:0000256" key="3">
    <source>
        <dbReference type="ARBA" id="ARBA00022448"/>
    </source>
</evidence>
<dbReference type="Pfam" id="PF00005">
    <property type="entry name" value="ABC_tran"/>
    <property type="match status" value="2"/>
</dbReference>
<dbReference type="InterPro" id="IPR011527">
    <property type="entry name" value="ABC1_TM_dom"/>
</dbReference>
<feature type="domain" description="ABC transmembrane type-1" evidence="12">
    <location>
        <begin position="748"/>
        <end position="1036"/>
    </location>
</feature>
<evidence type="ECO:0000256" key="5">
    <source>
        <dbReference type="ARBA" id="ARBA00022741"/>
    </source>
</evidence>
<dbReference type="Proteomes" id="UP001175001">
    <property type="component" value="Unassembled WGS sequence"/>
</dbReference>
<evidence type="ECO:0000256" key="9">
    <source>
        <dbReference type="SAM" id="MobiDB-lite"/>
    </source>
</evidence>
<dbReference type="EMBL" id="JAUJDW010000050">
    <property type="protein sequence ID" value="KAK0647390.1"/>
    <property type="molecule type" value="Genomic_DNA"/>
</dbReference>
<dbReference type="Gene3D" id="3.40.50.300">
    <property type="entry name" value="P-loop containing nucleotide triphosphate hydrolases"/>
    <property type="match status" value="2"/>
</dbReference>
<feature type="transmembrane region" description="Helical" evidence="10">
    <location>
        <begin position="783"/>
        <end position="803"/>
    </location>
</feature>
<evidence type="ECO:0000256" key="4">
    <source>
        <dbReference type="ARBA" id="ARBA00022692"/>
    </source>
</evidence>
<proteinExistence type="inferred from homology"/>
<dbReference type="SMART" id="SM00382">
    <property type="entry name" value="AAA"/>
    <property type="match status" value="2"/>
</dbReference>
<dbReference type="PROSITE" id="PS50893">
    <property type="entry name" value="ABC_TRANSPORTER_2"/>
    <property type="match status" value="2"/>
</dbReference>
<dbReference type="Gene3D" id="1.20.1560.10">
    <property type="entry name" value="ABC transporter type 1, transmembrane domain"/>
    <property type="match status" value="1"/>
</dbReference>
<evidence type="ECO:0000259" key="12">
    <source>
        <dbReference type="PROSITE" id="PS50929"/>
    </source>
</evidence>
<dbReference type="FunFam" id="3.40.50.300:FF:000913">
    <property type="entry name" value="ABC multidrug transporter SitT"/>
    <property type="match status" value="1"/>
</dbReference>
<dbReference type="SUPFAM" id="SSF52540">
    <property type="entry name" value="P-loop containing nucleoside triphosphate hydrolases"/>
    <property type="match status" value="2"/>
</dbReference>
<protein>
    <submittedName>
        <fullName evidence="13">Multidrug resistance protein-like protein 65</fullName>
    </submittedName>
</protein>
<name>A0AA40CQH5_9PEZI</name>
<evidence type="ECO:0000256" key="7">
    <source>
        <dbReference type="ARBA" id="ARBA00022989"/>
    </source>
</evidence>
<feature type="domain" description="ABC transmembrane type-1" evidence="12">
    <location>
        <begin position="40"/>
        <end position="335"/>
    </location>
</feature>
<evidence type="ECO:0000313" key="13">
    <source>
        <dbReference type="EMBL" id="KAK0647390.1"/>
    </source>
</evidence>
<evidence type="ECO:0000256" key="2">
    <source>
        <dbReference type="ARBA" id="ARBA00007577"/>
    </source>
</evidence>
<evidence type="ECO:0000256" key="1">
    <source>
        <dbReference type="ARBA" id="ARBA00004141"/>
    </source>
</evidence>
<feature type="transmembrane region" description="Helical" evidence="10">
    <location>
        <begin position="976"/>
        <end position="996"/>
    </location>
</feature>
<dbReference type="PROSITE" id="PS50929">
    <property type="entry name" value="ABC_TM1F"/>
    <property type="match status" value="2"/>
</dbReference>
<dbReference type="InterPro" id="IPR039421">
    <property type="entry name" value="Type_1_exporter"/>
</dbReference>
<sequence>MPIAPRQSVARRLASKVVNPAFFSLLLDAHPEPLDVALLVVGSLVAVAAGMPFPLLCIYFGKLVDDLNSSACIDEPPANLEEMVRRKVIIVALFAVANFATIYVYMGCWTLFGERVVRRLRTRYLRALLRQEAAYFDTMPAGEVAARLDGDLHTIQQGVSEKVGIYVASVSNFITAYIVAFVVDSRLAVILFALVPAYYAMVHIGKYFSQKYSKTVDAAVAEASSIAAESLSNIQVVQAFRLESRLETIFADHLLKAQPAAVRRFIAAAIQLGFLFFVAHTANSVSVWLGSGQIADSVVNDTGFTFGRVYTCLLVLINASFMLTQVSPFLNIFSSAATASTKLLETIDRASHIDGTSDYHGEIPSAPFRGAIDFSSVTFTYPSRPAAKVLDSLTLSIAANQTTAIVGSSGSGKSTLASLIPRIYDVDSGTITLDDAPLSSLNARWLRSHVAIVEQNPSLFDVSIVENIAFGLVGSARPGHSLLQECVADGGLGLVAETVRKQGTSLELAASGSATAKTVVRLVMDAARRAGVLDFAGTLEHGMATAVGPGGSRLSGGQKQRVAIARALVRDAPLLILDEATSALDSASEKAIQAALEEVCKGRTIIMIAHRLATVKNADKIIAMAKGKVVEEGTYDELLAKGGLFAGLVRAQDLEAQEDRDAAQPLIDAGEASSASAAAMAGPEKDMTDVDIDSDGDDDEDLPLLESQEEKQNNSKSPQQTSTDKAPSFLTTFVEVVSMARPWRTYVLTGILAATIVGCSHSGEALIFGNMIGHLTPCRGEAAVRWAGVFFSRLFFLLAIANFSANVIRGTSFGYVAEKVLFKTRILTLRSLLHHDVSWHESAGRTPDNLLAQLTTDTNSLSGMTGSVLGIAYSIVVSLGLGIVLAHIVAWKIAIVLLATVPVLLAAGFMRLRALAQFHEKHAKAFNQSVAVAKEAVDRIQTVAAFALEDLSLRVYGRALRAPYAATLRGIVTSNFWLALSFSVTNLIYALAYWWGAKQTANGNYTQTQFFVVLPALLFSAQSCGQFFSLAPDISRAAVAARRILGLIDDMPPAAPSVEVLDVRHQNNGSDNGAAGDDDDDDDSAVGMMPMKELGGGGNRPLNAGLGVSVSFEDVRFAYPSRPNVPVLKGLDISVSPNQFVALTGPSGSGKSTAFALLERFYRPTSGSVKLDGKDVASGTDASFRDDIALVPQASVLFDGSVAFNIGLGAPVGVRVSRADIEAACMAANIHDTIISLPEGYNTRCGRNGSQFSGGQLQRLSIARALLRKPRLLLLDEPTSALDAESERIWQTTLNRISRDMTVMVIAHRLATIRKADKIFLIDGGRCVDSGSHDELLVRNEAYKSSVVHQTLQ</sequence>
<feature type="transmembrane region" description="Helical" evidence="10">
    <location>
        <begin position="88"/>
        <end position="112"/>
    </location>
</feature>
<dbReference type="InterPro" id="IPR017871">
    <property type="entry name" value="ABC_transporter-like_CS"/>
</dbReference>
<feature type="domain" description="ABC transporter" evidence="11">
    <location>
        <begin position="1110"/>
        <end position="1349"/>
    </location>
</feature>
<comment type="caution">
    <text evidence="13">The sequence shown here is derived from an EMBL/GenBank/DDBJ whole genome shotgun (WGS) entry which is preliminary data.</text>
</comment>
<keyword evidence="5" id="KW-0547">Nucleotide-binding</keyword>
<dbReference type="GO" id="GO:0016887">
    <property type="term" value="F:ATP hydrolysis activity"/>
    <property type="evidence" value="ECO:0007669"/>
    <property type="project" value="InterPro"/>
</dbReference>
<evidence type="ECO:0000256" key="8">
    <source>
        <dbReference type="ARBA" id="ARBA00023136"/>
    </source>
</evidence>
<comment type="subcellular location">
    <subcellularLocation>
        <location evidence="1">Membrane</location>
        <topology evidence="1">Multi-pass membrane protein</topology>
    </subcellularLocation>
</comment>
<dbReference type="InterPro" id="IPR003593">
    <property type="entry name" value="AAA+_ATPase"/>
</dbReference>
<keyword evidence="6" id="KW-0067">ATP-binding</keyword>
<dbReference type="GO" id="GO:0005743">
    <property type="term" value="C:mitochondrial inner membrane"/>
    <property type="evidence" value="ECO:0007669"/>
    <property type="project" value="TreeGrafter"/>
</dbReference>
<dbReference type="InterPro" id="IPR027417">
    <property type="entry name" value="P-loop_NTPase"/>
</dbReference>
<dbReference type="CDD" id="cd18578">
    <property type="entry name" value="ABC_6TM_Pgp_ABCB1_D2_like"/>
    <property type="match status" value="1"/>
</dbReference>
<feature type="transmembrane region" description="Helical" evidence="10">
    <location>
        <begin position="36"/>
        <end position="61"/>
    </location>
</feature>
<feature type="transmembrane region" description="Helical" evidence="10">
    <location>
        <begin position="894"/>
        <end position="912"/>
    </location>
</feature>
<dbReference type="GO" id="GO:0005524">
    <property type="term" value="F:ATP binding"/>
    <property type="evidence" value="ECO:0007669"/>
    <property type="project" value="UniProtKB-KW"/>
</dbReference>
<organism evidence="13 14">
    <name type="scientific">Lasiodiplodia hormozganensis</name>
    <dbReference type="NCBI Taxonomy" id="869390"/>
    <lineage>
        <taxon>Eukaryota</taxon>
        <taxon>Fungi</taxon>
        <taxon>Dikarya</taxon>
        <taxon>Ascomycota</taxon>
        <taxon>Pezizomycotina</taxon>
        <taxon>Dothideomycetes</taxon>
        <taxon>Dothideomycetes incertae sedis</taxon>
        <taxon>Botryosphaeriales</taxon>
        <taxon>Botryosphaeriaceae</taxon>
        <taxon>Lasiodiplodia</taxon>
    </lineage>
</organism>
<evidence type="ECO:0000256" key="6">
    <source>
        <dbReference type="ARBA" id="ARBA00022840"/>
    </source>
</evidence>
<feature type="region of interest" description="Disordered" evidence="9">
    <location>
        <begin position="673"/>
        <end position="702"/>
    </location>
</feature>